<proteinExistence type="predicted"/>
<dbReference type="RefSeq" id="WP_156561787.1">
    <property type="nucleotide sequence ID" value="NZ_CACRTV010000057.1"/>
</dbReference>
<gene>
    <name evidence="2" type="ORF">CPLFYP93_02422</name>
</gene>
<reference evidence="2" key="1">
    <citation type="submission" date="2019-11" db="EMBL/GenBank/DDBJ databases">
        <authorList>
            <person name="Feng L."/>
        </authorList>
    </citation>
    <scope>NUCLEOTIDE SEQUENCE</scope>
    <source>
        <strain evidence="2">CParaputrificumLFYP93</strain>
    </source>
</reference>
<dbReference type="AlphaFoldDB" id="A0A6N3F709"/>
<name>A0A6N3F709_9CLOT</name>
<sequence>MSKFVRMIKNMSKVQKIVTLGVSAVVLCGAVVGGVLWYNHSSNEAEIKAEHDKIVSEAEDMSSEELSEFLSNNAVDEETRKELEEKLDDKYSKEDQTVATKPSEDKKEETKPSDDKKDETKPADKPSTGNGGNSESKPAEKPAEKPQEPAKPTEPTKPQEPSKPSRPSGYSSSVTNEFWSNIDKGMVNNTSEDAENLPRIHKDLKAKLDNITAGYVNKTKSASQTKSEIMNIGWTPAWSFDSNLMSRPKDCSVTTISVSGDLSAKQAGQEIYKKWTNGTWEIPYNYVNCKVYYESSNNTYVAYLVGSVDKFNK</sequence>
<evidence type="ECO:0000313" key="2">
    <source>
        <dbReference type="EMBL" id="VYU47848.1"/>
    </source>
</evidence>
<feature type="region of interest" description="Disordered" evidence="1">
    <location>
        <begin position="58"/>
        <end position="176"/>
    </location>
</feature>
<dbReference type="EMBL" id="CACRTV010000057">
    <property type="protein sequence ID" value="VYU47848.1"/>
    <property type="molecule type" value="Genomic_DNA"/>
</dbReference>
<organism evidence="2">
    <name type="scientific">Clostridium paraputrificum</name>
    <dbReference type="NCBI Taxonomy" id="29363"/>
    <lineage>
        <taxon>Bacteria</taxon>
        <taxon>Bacillati</taxon>
        <taxon>Bacillota</taxon>
        <taxon>Clostridia</taxon>
        <taxon>Eubacteriales</taxon>
        <taxon>Clostridiaceae</taxon>
        <taxon>Clostridium</taxon>
    </lineage>
</organism>
<protein>
    <submittedName>
        <fullName evidence="2">Uncharacterized protein</fullName>
    </submittedName>
</protein>
<feature type="compositionally biased region" description="Basic and acidic residues" evidence="1">
    <location>
        <begin position="137"/>
        <end position="148"/>
    </location>
</feature>
<feature type="compositionally biased region" description="Basic and acidic residues" evidence="1">
    <location>
        <begin position="77"/>
        <end position="124"/>
    </location>
</feature>
<accession>A0A6N3F709</accession>
<feature type="compositionally biased region" description="Acidic residues" evidence="1">
    <location>
        <begin position="58"/>
        <end position="67"/>
    </location>
</feature>
<evidence type="ECO:0000256" key="1">
    <source>
        <dbReference type="SAM" id="MobiDB-lite"/>
    </source>
</evidence>